<dbReference type="InterPro" id="IPR004358">
    <property type="entry name" value="Sig_transdc_His_kin-like_C"/>
</dbReference>
<dbReference type="SMART" id="SM00388">
    <property type="entry name" value="HisKA"/>
    <property type="match status" value="1"/>
</dbReference>
<dbReference type="Pfam" id="PF00512">
    <property type="entry name" value="HisKA"/>
    <property type="match status" value="1"/>
</dbReference>
<dbReference type="Proteomes" id="UP000215059">
    <property type="component" value="Unassembled WGS sequence"/>
</dbReference>
<evidence type="ECO:0000256" key="11">
    <source>
        <dbReference type="ARBA" id="ARBA00022989"/>
    </source>
</evidence>
<dbReference type="Gene3D" id="3.30.565.10">
    <property type="entry name" value="Histidine kinase-like ATPase, C-terminal domain"/>
    <property type="match status" value="1"/>
</dbReference>
<dbReference type="PROSITE" id="PS50109">
    <property type="entry name" value="HIS_KIN"/>
    <property type="match status" value="1"/>
</dbReference>
<dbReference type="PRINTS" id="PR00344">
    <property type="entry name" value="BCTRLSENSOR"/>
</dbReference>
<keyword evidence="11 14" id="KW-1133">Transmembrane helix</keyword>
<evidence type="ECO:0000256" key="7">
    <source>
        <dbReference type="ARBA" id="ARBA00022692"/>
    </source>
</evidence>
<evidence type="ECO:0000259" key="15">
    <source>
        <dbReference type="PROSITE" id="PS50109"/>
    </source>
</evidence>
<name>A0A235F5N2_9BACL</name>
<dbReference type="InterPro" id="IPR011620">
    <property type="entry name" value="Sig_transdc_His_kinase_LytS_TM"/>
</dbReference>
<dbReference type="EMBL" id="NOII01000011">
    <property type="protein sequence ID" value="OYD56532.1"/>
    <property type="molecule type" value="Genomic_DNA"/>
</dbReference>
<keyword evidence="5" id="KW-0597">Phosphoprotein</keyword>
<dbReference type="PANTHER" id="PTHR43065:SF46">
    <property type="entry name" value="C4-DICARBOXYLATE TRANSPORT SENSOR PROTEIN DCTB"/>
    <property type="match status" value="1"/>
</dbReference>
<dbReference type="AlphaFoldDB" id="A0A235F5N2"/>
<dbReference type="InterPro" id="IPR036890">
    <property type="entry name" value="HATPase_C_sf"/>
</dbReference>
<dbReference type="InterPro" id="IPR005467">
    <property type="entry name" value="His_kinase_dom"/>
</dbReference>
<accession>A0A235F5N2</accession>
<keyword evidence="10" id="KW-0067">ATP-binding</keyword>
<dbReference type="EC" id="2.7.13.3" evidence="3"/>
<dbReference type="Pfam" id="PF07694">
    <property type="entry name" value="5TM-5TMR_LYT"/>
    <property type="match status" value="1"/>
</dbReference>
<keyword evidence="17" id="KW-1185">Reference proteome</keyword>
<dbReference type="GO" id="GO:0000155">
    <property type="term" value="F:phosphorelay sensor kinase activity"/>
    <property type="evidence" value="ECO:0007669"/>
    <property type="project" value="InterPro"/>
</dbReference>
<keyword evidence="7 14" id="KW-0812">Transmembrane</keyword>
<evidence type="ECO:0000256" key="5">
    <source>
        <dbReference type="ARBA" id="ARBA00022553"/>
    </source>
</evidence>
<evidence type="ECO:0000256" key="9">
    <source>
        <dbReference type="ARBA" id="ARBA00022777"/>
    </source>
</evidence>
<dbReference type="RefSeq" id="WP_094253548.1">
    <property type="nucleotide sequence ID" value="NZ_JBHLXL010000002.1"/>
</dbReference>
<proteinExistence type="predicted"/>
<dbReference type="OrthoDB" id="9815750at2"/>
<evidence type="ECO:0000256" key="13">
    <source>
        <dbReference type="ARBA" id="ARBA00023136"/>
    </source>
</evidence>
<dbReference type="CDD" id="cd00082">
    <property type="entry name" value="HisKA"/>
    <property type="match status" value="1"/>
</dbReference>
<keyword evidence="6" id="KW-0808">Transferase</keyword>
<evidence type="ECO:0000256" key="14">
    <source>
        <dbReference type="SAM" id="Phobius"/>
    </source>
</evidence>
<sequence length="432" mass="48363">MLAEKLLLQMLIVLAPVLFYSVLLEKSRWAESPYLSGILNGAAASLSLLFSFYEYGIYWDLRYIPLVLAVLYGGTKAGLIVFASLLLTRTYLGGDTLVYGYIAIFLALSVLLLVYRKFWKCTPDKRWKMAIVIGFWPVIVQLCILFAIVEEKQIIFPVTWYQLTMYCVLFGCIQIIGVGCAAILNESIIERSYMKIEIQRAEKLNTIGELAASIAHEVRNPLTVVKGFLQLMERDQTLNSKQYIPLVLSELGRAESIISDYLNFAKPEFRKMEKFNAADFLHDLALLLNPLALKNGVVIEEIYKKSVLLYTDKSQLKQALVNMVKNAIEATDQGGKVSIILEGSNAEAFITIKDTGKGMSEEQLERIGTLFYTTKDKGTGLGTVVSLRIIESMNGTVQYDSKKGKGTVVTVTLPAEESQVEQDQVTKELVHN</sequence>
<protein>
    <recommendedName>
        <fullName evidence="3">histidine kinase</fullName>
        <ecNumber evidence="3">2.7.13.3</ecNumber>
    </recommendedName>
</protein>
<dbReference type="PANTHER" id="PTHR43065">
    <property type="entry name" value="SENSOR HISTIDINE KINASE"/>
    <property type="match status" value="1"/>
</dbReference>
<keyword evidence="4" id="KW-1003">Cell membrane</keyword>
<dbReference type="GO" id="GO:0005524">
    <property type="term" value="F:ATP binding"/>
    <property type="evidence" value="ECO:0007669"/>
    <property type="project" value="UniProtKB-KW"/>
</dbReference>
<comment type="catalytic activity">
    <reaction evidence="1">
        <text>ATP + protein L-histidine = ADP + protein N-phospho-L-histidine.</text>
        <dbReference type="EC" id="2.7.13.3"/>
    </reaction>
</comment>
<keyword evidence="12" id="KW-0902">Two-component regulatory system</keyword>
<feature type="domain" description="Histidine kinase" evidence="15">
    <location>
        <begin position="213"/>
        <end position="417"/>
    </location>
</feature>
<evidence type="ECO:0000256" key="12">
    <source>
        <dbReference type="ARBA" id="ARBA00023012"/>
    </source>
</evidence>
<evidence type="ECO:0000313" key="16">
    <source>
        <dbReference type="EMBL" id="OYD56532.1"/>
    </source>
</evidence>
<feature type="transmembrane region" description="Helical" evidence="14">
    <location>
        <begin position="34"/>
        <end position="53"/>
    </location>
</feature>
<evidence type="ECO:0000256" key="10">
    <source>
        <dbReference type="ARBA" id="ARBA00022840"/>
    </source>
</evidence>
<comment type="subcellular location">
    <subcellularLocation>
        <location evidence="2">Cell membrane</location>
        <topology evidence="2">Multi-pass membrane protein</topology>
    </subcellularLocation>
</comment>
<feature type="transmembrane region" description="Helical" evidence="14">
    <location>
        <begin position="160"/>
        <end position="184"/>
    </location>
</feature>
<dbReference type="SUPFAM" id="SSF55874">
    <property type="entry name" value="ATPase domain of HSP90 chaperone/DNA topoisomerase II/histidine kinase"/>
    <property type="match status" value="1"/>
</dbReference>
<dbReference type="InterPro" id="IPR003594">
    <property type="entry name" value="HATPase_dom"/>
</dbReference>
<dbReference type="GO" id="GO:0005886">
    <property type="term" value="C:plasma membrane"/>
    <property type="evidence" value="ECO:0007669"/>
    <property type="project" value="UniProtKB-SubCell"/>
</dbReference>
<organism evidence="16 17">
    <name type="scientific">Fictibacillus aquaticus</name>
    <dbReference type="NCBI Taxonomy" id="2021314"/>
    <lineage>
        <taxon>Bacteria</taxon>
        <taxon>Bacillati</taxon>
        <taxon>Bacillota</taxon>
        <taxon>Bacilli</taxon>
        <taxon>Bacillales</taxon>
        <taxon>Fictibacillaceae</taxon>
        <taxon>Fictibacillus</taxon>
    </lineage>
</organism>
<dbReference type="SUPFAM" id="SSF47384">
    <property type="entry name" value="Homodimeric domain of signal transducing histidine kinase"/>
    <property type="match status" value="1"/>
</dbReference>
<dbReference type="InterPro" id="IPR036097">
    <property type="entry name" value="HisK_dim/P_sf"/>
</dbReference>
<feature type="transmembrane region" description="Helical" evidence="14">
    <location>
        <begin position="65"/>
        <end position="86"/>
    </location>
</feature>
<evidence type="ECO:0000256" key="2">
    <source>
        <dbReference type="ARBA" id="ARBA00004651"/>
    </source>
</evidence>
<evidence type="ECO:0000256" key="6">
    <source>
        <dbReference type="ARBA" id="ARBA00022679"/>
    </source>
</evidence>
<dbReference type="InterPro" id="IPR003661">
    <property type="entry name" value="HisK_dim/P_dom"/>
</dbReference>
<dbReference type="GO" id="GO:0071555">
    <property type="term" value="P:cell wall organization"/>
    <property type="evidence" value="ECO:0007669"/>
    <property type="project" value="InterPro"/>
</dbReference>
<keyword evidence="8" id="KW-0547">Nucleotide-binding</keyword>
<feature type="transmembrane region" description="Helical" evidence="14">
    <location>
        <begin position="127"/>
        <end position="148"/>
    </location>
</feature>
<reference evidence="16 17" key="1">
    <citation type="submission" date="2017-07" db="EMBL/GenBank/DDBJ databases">
        <title>Fictibacillus sp. nov. GDSW-R2A3 Genome sequencing and assembly.</title>
        <authorList>
            <person name="Mayilraj S."/>
        </authorList>
    </citation>
    <scope>NUCLEOTIDE SEQUENCE [LARGE SCALE GENOMIC DNA]</scope>
    <source>
        <strain evidence="16 17">GDSW-R2A3</strain>
    </source>
</reference>
<comment type="caution">
    <text evidence="16">The sequence shown here is derived from an EMBL/GenBank/DDBJ whole genome shotgun (WGS) entry which is preliminary data.</text>
</comment>
<dbReference type="Gene3D" id="1.10.287.130">
    <property type="match status" value="1"/>
</dbReference>
<feature type="transmembrane region" description="Helical" evidence="14">
    <location>
        <begin position="98"/>
        <end position="115"/>
    </location>
</feature>
<evidence type="ECO:0000256" key="1">
    <source>
        <dbReference type="ARBA" id="ARBA00000085"/>
    </source>
</evidence>
<evidence type="ECO:0000256" key="3">
    <source>
        <dbReference type="ARBA" id="ARBA00012438"/>
    </source>
</evidence>
<dbReference type="SMART" id="SM00387">
    <property type="entry name" value="HATPase_c"/>
    <property type="match status" value="1"/>
</dbReference>
<keyword evidence="13 14" id="KW-0472">Membrane</keyword>
<gene>
    <name evidence="16" type="ORF">CGZ90_16095</name>
</gene>
<evidence type="ECO:0000313" key="17">
    <source>
        <dbReference type="Proteomes" id="UP000215059"/>
    </source>
</evidence>
<dbReference type="Pfam" id="PF02518">
    <property type="entry name" value="HATPase_c"/>
    <property type="match status" value="1"/>
</dbReference>
<evidence type="ECO:0000256" key="8">
    <source>
        <dbReference type="ARBA" id="ARBA00022741"/>
    </source>
</evidence>
<evidence type="ECO:0000256" key="4">
    <source>
        <dbReference type="ARBA" id="ARBA00022475"/>
    </source>
</evidence>
<keyword evidence="9 16" id="KW-0418">Kinase</keyword>